<dbReference type="AlphaFoldDB" id="A0A1X6ZS49"/>
<sequence>MNGDFSRWTALNAAHQMYKGVLMQQGRPQTDSDWNEQVMLGLSRSETALADVIGPTGTPKGEGGFAITEGSGGFAIGAGRYYLDGALVENDAATSYDDQGDVVAVPPLSNVGGDGTEVVVFLEANHQHVTALEDNRMADPALAGIDTATRIRAGWRVGVETVQLTATERDDLIDSVACGTPPNLPGWGASTGQLSARTLPAGVLPPTSDCEIPPEAGYLSQENQLYHVKIIRGGSRAQARYVWSRENGSVLAALARNSDGDFILQGDREDEALSFKTDNWVEVFDEADTYNMRSGSLHRITVAGGTVTFAPAIADFNQMEHPLVRRWDHGGNSALGLTLPTTPTELERGIEISFTNGSYREGDYWVFEARAATGNIVWPQYPMDDPAEPVPPMGWGHRRAALALGTLENDALTDITDLRAEFPHLTCLQAEDVGYDDSICQMGAATVQEAIDLLCQRTSSGLCTIVVSSAAELITAVGGLSQGQSVRICLRAGQFQLPRTLVFGRLGHVTVVGTGPQTIVSVANGEAAFAFKNCASVQVTDMSVNGGPTGHSGDLVTQNRLGAITVLNCGHSNFERLRLRCRAGLDRQAACLSTRNTSRSARILVRDCIMHVGQSQTGVQIIGAQRAIVQDNLILPVPIFGPIVRRRITNDPVLVARLRKSLISFSARSGQNRTINLLDVRGGRGRAIPLSALSAPREQTTISVGGRNATVIAQTDNTLARRLLPSLQQNRASRISSERELREHLINLVNTAIRDTNGRARIGPRQFRLVDLGLTDRSYIAQGITIAGASVEEAQVTGNRIEGAIDGIRIAASSDADPVPASWIGREPPNIVRRARITGNVIGVRPLSETTDAHGIYLGHVESVSVGENELSGPSLPFDDDRPQPHFGLYQHGYRGARLTITENTARSFYHGFAVVPTIDPVGGVGIWRLRDNATRNCARPYALASDIEVF</sequence>
<dbReference type="InterPro" id="IPR011050">
    <property type="entry name" value="Pectin_lyase_fold/virulence"/>
</dbReference>
<protein>
    <recommendedName>
        <fullName evidence="3">Right handed beta helix domain-containing protein</fullName>
    </recommendedName>
</protein>
<accession>A0A1X6ZS49</accession>
<dbReference type="RefSeq" id="WP_085806722.1">
    <property type="nucleotide sequence ID" value="NZ_FWFX01000010.1"/>
</dbReference>
<dbReference type="OrthoDB" id="134981at2"/>
<evidence type="ECO:0000313" key="1">
    <source>
        <dbReference type="EMBL" id="SLN59695.1"/>
    </source>
</evidence>
<evidence type="ECO:0000313" key="2">
    <source>
        <dbReference type="Proteomes" id="UP000193061"/>
    </source>
</evidence>
<dbReference type="SUPFAM" id="SSF51126">
    <property type="entry name" value="Pectin lyase-like"/>
    <property type="match status" value="1"/>
</dbReference>
<dbReference type="Pfam" id="PF20129">
    <property type="entry name" value="DUF6519"/>
    <property type="match status" value="2"/>
</dbReference>
<name>A0A1X6ZS49_9RHOB</name>
<dbReference type="Proteomes" id="UP000193061">
    <property type="component" value="Unassembled WGS sequence"/>
</dbReference>
<keyword evidence="2" id="KW-1185">Reference proteome</keyword>
<organism evidence="1 2">
    <name type="scientific">Roseovarius albus</name>
    <dbReference type="NCBI Taxonomy" id="1247867"/>
    <lineage>
        <taxon>Bacteria</taxon>
        <taxon>Pseudomonadati</taxon>
        <taxon>Pseudomonadota</taxon>
        <taxon>Alphaproteobacteria</taxon>
        <taxon>Rhodobacterales</taxon>
        <taxon>Roseobacteraceae</taxon>
        <taxon>Roseovarius</taxon>
    </lineage>
</organism>
<dbReference type="EMBL" id="FWFX01000010">
    <property type="protein sequence ID" value="SLN59695.1"/>
    <property type="molecule type" value="Genomic_DNA"/>
</dbReference>
<reference evidence="1 2" key="1">
    <citation type="submission" date="2017-03" db="EMBL/GenBank/DDBJ databases">
        <authorList>
            <person name="Afonso C.L."/>
            <person name="Miller P.J."/>
            <person name="Scott M.A."/>
            <person name="Spackman E."/>
            <person name="Goraichik I."/>
            <person name="Dimitrov K.M."/>
            <person name="Suarez D.L."/>
            <person name="Swayne D.E."/>
        </authorList>
    </citation>
    <scope>NUCLEOTIDE SEQUENCE [LARGE SCALE GENOMIC DNA]</scope>
    <source>
        <strain evidence="1 2">CECT 7450</strain>
    </source>
</reference>
<dbReference type="InterPro" id="IPR045392">
    <property type="entry name" value="DUF6519"/>
</dbReference>
<proteinExistence type="predicted"/>
<evidence type="ECO:0008006" key="3">
    <source>
        <dbReference type="Google" id="ProtNLM"/>
    </source>
</evidence>
<gene>
    <name evidence="1" type="ORF">ROA7450_03092</name>
</gene>